<accession>A7SX15</accession>
<dbReference type="Proteomes" id="UP000001593">
    <property type="component" value="Unassembled WGS sequence"/>
</dbReference>
<keyword evidence="2" id="KW-1185">Reference proteome</keyword>
<dbReference type="OMA" id="ACISHRY"/>
<gene>
    <name evidence="1" type="ORF">NEMVEDRAFT_v1g218821</name>
</gene>
<dbReference type="HOGENOM" id="CLU_1046971_0_0_1"/>
<evidence type="ECO:0000313" key="1">
    <source>
        <dbReference type="EMBL" id="EDO31755.1"/>
    </source>
</evidence>
<reference evidence="1 2" key="1">
    <citation type="journal article" date="2007" name="Science">
        <title>Sea anemone genome reveals ancestral eumetazoan gene repertoire and genomic organization.</title>
        <authorList>
            <person name="Putnam N.H."/>
            <person name="Srivastava M."/>
            <person name="Hellsten U."/>
            <person name="Dirks B."/>
            <person name="Chapman J."/>
            <person name="Salamov A."/>
            <person name="Terry A."/>
            <person name="Shapiro H."/>
            <person name="Lindquist E."/>
            <person name="Kapitonov V.V."/>
            <person name="Jurka J."/>
            <person name="Genikhovich G."/>
            <person name="Grigoriev I.V."/>
            <person name="Lucas S.M."/>
            <person name="Steele R.E."/>
            <person name="Finnerty J.R."/>
            <person name="Technau U."/>
            <person name="Martindale M.Q."/>
            <person name="Rokhsar D.S."/>
        </authorList>
    </citation>
    <scope>NUCLEOTIDE SEQUENCE [LARGE SCALE GENOMIC DNA]</scope>
    <source>
        <strain evidence="2">CH2 X CH6</strain>
    </source>
</reference>
<organism evidence="1 2">
    <name type="scientific">Nematostella vectensis</name>
    <name type="common">Starlet sea anemone</name>
    <dbReference type="NCBI Taxonomy" id="45351"/>
    <lineage>
        <taxon>Eukaryota</taxon>
        <taxon>Metazoa</taxon>
        <taxon>Cnidaria</taxon>
        <taxon>Anthozoa</taxon>
        <taxon>Hexacorallia</taxon>
        <taxon>Actiniaria</taxon>
        <taxon>Edwardsiidae</taxon>
        <taxon>Nematostella</taxon>
    </lineage>
</organism>
<dbReference type="PhylomeDB" id="A7SX15"/>
<dbReference type="STRING" id="45351.A7SX15"/>
<sequence length="266" mass="30672">MNFRIVCHQLGILLGFFYITTDFRCYDGFFYPDVVKYKKLCQKAKYKEYRLQQQQFYRNLLQEVMLSRQEILDQVSRQGPSDPIRTRGKVVSDEGSYVEHKVKQKMNKILNECRKENEDVIMSSDDEDSQMTNGKGFPGPGYRVPCVLSPPGFHSVVAPIPGMPYGYPSLPHTSPLSCLQIASPSMVTESDFQKMLQRHKKKRMLGENIPELDTRFMSLQDIVQRTNPTKKATRTCKCMALRTVLNIRAKKALKRLAACISHRYTV</sequence>
<dbReference type="EMBL" id="DS469875">
    <property type="protein sequence ID" value="EDO31755.1"/>
    <property type="molecule type" value="Genomic_DNA"/>
</dbReference>
<name>A7SX15_NEMVE</name>
<dbReference type="InParanoid" id="A7SX15"/>
<proteinExistence type="predicted"/>
<dbReference type="AlphaFoldDB" id="A7SX15"/>
<evidence type="ECO:0000313" key="2">
    <source>
        <dbReference type="Proteomes" id="UP000001593"/>
    </source>
</evidence>
<protein>
    <submittedName>
        <fullName evidence="1">Uncharacterized protein</fullName>
    </submittedName>
</protein>